<keyword evidence="1" id="KW-0694">RNA-binding</keyword>
<evidence type="ECO:0000259" key="2">
    <source>
        <dbReference type="SMART" id="SM00363"/>
    </source>
</evidence>
<dbReference type="OrthoDB" id="9812787at2"/>
<keyword evidence="4" id="KW-1185">Reference proteome</keyword>
<dbReference type="CDD" id="cd00165">
    <property type="entry name" value="S4"/>
    <property type="match status" value="1"/>
</dbReference>
<feature type="domain" description="RNA-binding S4" evidence="2">
    <location>
        <begin position="177"/>
        <end position="239"/>
    </location>
</feature>
<dbReference type="Gene3D" id="3.30.1370.160">
    <property type="match status" value="1"/>
</dbReference>
<dbReference type="Gene3D" id="3.30.70.330">
    <property type="match status" value="1"/>
</dbReference>
<protein>
    <submittedName>
        <fullName evidence="3">RNA-binding protein YlmH</fullName>
    </submittedName>
</protein>
<dbReference type="GO" id="GO:0003723">
    <property type="term" value="F:RNA binding"/>
    <property type="evidence" value="ECO:0007669"/>
    <property type="project" value="UniProtKB-KW"/>
</dbReference>
<dbReference type="SUPFAM" id="SSF55174">
    <property type="entry name" value="Alpha-L RNA-binding motif"/>
    <property type="match status" value="1"/>
</dbReference>
<dbReference type="EMBL" id="SOAZ01000005">
    <property type="protein sequence ID" value="TDT61836.1"/>
    <property type="molecule type" value="Genomic_DNA"/>
</dbReference>
<dbReference type="InterPro" id="IPR012677">
    <property type="entry name" value="Nucleotide-bd_a/b_plait_sf"/>
</dbReference>
<accession>A0A4R7KSF2</accession>
<dbReference type="InterPro" id="IPR002942">
    <property type="entry name" value="S4_RNA-bd"/>
</dbReference>
<dbReference type="Gene3D" id="3.10.290.10">
    <property type="entry name" value="RNA-binding S4 domain"/>
    <property type="match status" value="1"/>
</dbReference>
<comment type="caution">
    <text evidence="3">The sequence shown here is derived from an EMBL/GenBank/DDBJ whole genome shotgun (WGS) entry which is preliminary data.</text>
</comment>
<dbReference type="Proteomes" id="UP000295325">
    <property type="component" value="Unassembled WGS sequence"/>
</dbReference>
<gene>
    <name evidence="3" type="ORF">EDD71_10514</name>
</gene>
<reference evidence="3 4" key="1">
    <citation type="submission" date="2019-03" db="EMBL/GenBank/DDBJ databases">
        <title>Genomic Encyclopedia of Type Strains, Phase IV (KMG-IV): sequencing the most valuable type-strain genomes for metagenomic binning, comparative biology and taxonomic classification.</title>
        <authorList>
            <person name="Goeker M."/>
        </authorList>
    </citation>
    <scope>NUCLEOTIDE SEQUENCE [LARGE SCALE GENOMIC DNA]</scope>
    <source>
        <strain evidence="3 4">DSM 24455</strain>
    </source>
</reference>
<dbReference type="InterPro" id="IPR036986">
    <property type="entry name" value="S4_RNA-bd_sf"/>
</dbReference>
<sequence>MNYYIEHFEGDREKAIRLLDKVNRVKSSWGEEFTDFLNPDEQLLVKNICSSEGLYCRFFGGKGNFERAVGVISPYEYFGDFPVDFIKITGNFKFEKLSHRDYLGSILSLGIKREKIGDINTYEDGAEIAVHRDISDYICFNIDKIKHTGVKLQKIPFDDLRERALKLKEMVVNAASLRLDSIVAGVTGMSRAEASGTIKGGGVKVNYALVCEPSKNIKEGDMISIRGYGRYKFESLLGKTKRDRITLQINKYI</sequence>
<dbReference type="PANTHER" id="PTHR13633">
    <property type="entry name" value="MITOCHONDRIAL TRANSCRIPTION RESCUE FACTOR 1"/>
    <property type="match status" value="1"/>
</dbReference>
<evidence type="ECO:0000313" key="3">
    <source>
        <dbReference type="EMBL" id="TDT61836.1"/>
    </source>
</evidence>
<dbReference type="PROSITE" id="PS50889">
    <property type="entry name" value="S4"/>
    <property type="match status" value="1"/>
</dbReference>
<dbReference type="Pfam" id="PF17774">
    <property type="entry name" value="YlmH_RBD"/>
    <property type="match status" value="1"/>
</dbReference>
<dbReference type="SMART" id="SM00363">
    <property type="entry name" value="S4"/>
    <property type="match status" value="1"/>
</dbReference>
<dbReference type="AlphaFoldDB" id="A0A4R7KSF2"/>
<dbReference type="RefSeq" id="WP_133627473.1">
    <property type="nucleotide sequence ID" value="NZ_SOAZ01000005.1"/>
</dbReference>
<name>A0A4R7KSF2_9CLOT</name>
<organism evidence="3 4">
    <name type="scientific">Fonticella tunisiensis</name>
    <dbReference type="NCBI Taxonomy" id="1096341"/>
    <lineage>
        <taxon>Bacteria</taxon>
        <taxon>Bacillati</taxon>
        <taxon>Bacillota</taxon>
        <taxon>Clostridia</taxon>
        <taxon>Eubacteriales</taxon>
        <taxon>Clostridiaceae</taxon>
        <taxon>Fonticella</taxon>
    </lineage>
</organism>
<evidence type="ECO:0000256" key="1">
    <source>
        <dbReference type="PROSITE-ProRule" id="PRU00182"/>
    </source>
</evidence>
<dbReference type="PANTHER" id="PTHR13633:SF3">
    <property type="entry name" value="MITOCHONDRIAL TRANSCRIPTION RESCUE FACTOR 1"/>
    <property type="match status" value="1"/>
</dbReference>
<evidence type="ECO:0000313" key="4">
    <source>
        <dbReference type="Proteomes" id="UP000295325"/>
    </source>
</evidence>
<dbReference type="InterPro" id="IPR040591">
    <property type="entry name" value="RqcP2_RBD"/>
</dbReference>
<proteinExistence type="predicted"/>